<dbReference type="FunFam" id="3.30.390.30:FF:000001">
    <property type="entry name" value="Dihydrolipoyl dehydrogenase"/>
    <property type="match status" value="1"/>
</dbReference>
<feature type="active site" description="Proton acceptor" evidence="13">
    <location>
        <position position="456"/>
    </location>
</feature>
<evidence type="ECO:0000256" key="14">
    <source>
        <dbReference type="PIRSR" id="PIRSR000350-3"/>
    </source>
</evidence>
<dbReference type="EC" id="1.8.1.4" evidence="3 16"/>
<comment type="subcellular location">
    <subcellularLocation>
        <location evidence="1">Cytoplasm</location>
    </subcellularLocation>
</comment>
<evidence type="ECO:0000256" key="6">
    <source>
        <dbReference type="ARBA" id="ARBA00022630"/>
    </source>
</evidence>
<evidence type="ECO:0000256" key="8">
    <source>
        <dbReference type="ARBA" id="ARBA00023002"/>
    </source>
</evidence>
<comment type="catalytic activity">
    <reaction evidence="12 16">
        <text>N(6)-[(R)-dihydrolipoyl]-L-lysyl-[protein] + NAD(+) = N(6)-[(R)-lipoyl]-L-lysyl-[protein] + NADH + H(+)</text>
        <dbReference type="Rhea" id="RHEA:15045"/>
        <dbReference type="Rhea" id="RHEA-COMP:10474"/>
        <dbReference type="Rhea" id="RHEA-COMP:10475"/>
        <dbReference type="ChEBI" id="CHEBI:15378"/>
        <dbReference type="ChEBI" id="CHEBI:57540"/>
        <dbReference type="ChEBI" id="CHEBI:57945"/>
        <dbReference type="ChEBI" id="CHEBI:83099"/>
        <dbReference type="ChEBI" id="CHEBI:83100"/>
        <dbReference type="EC" id="1.8.1.4"/>
    </reaction>
</comment>
<evidence type="ECO:0000259" key="18">
    <source>
        <dbReference type="Pfam" id="PF07992"/>
    </source>
</evidence>
<dbReference type="PANTHER" id="PTHR22912">
    <property type="entry name" value="DISULFIDE OXIDOREDUCTASE"/>
    <property type="match status" value="1"/>
</dbReference>
<dbReference type="Proteomes" id="UP001139319">
    <property type="component" value="Unassembled WGS sequence"/>
</dbReference>
<evidence type="ECO:0000313" key="19">
    <source>
        <dbReference type="EMBL" id="MCP8898193.1"/>
    </source>
</evidence>
<keyword evidence="10" id="KW-1015">Disulfide bond</keyword>
<dbReference type="InterPro" id="IPR012999">
    <property type="entry name" value="Pyr_OxRdtase_I_AS"/>
</dbReference>
<evidence type="ECO:0000256" key="11">
    <source>
        <dbReference type="ARBA" id="ARBA00023284"/>
    </source>
</evidence>
<feature type="binding site" evidence="14">
    <location>
        <begin position="330"/>
        <end position="333"/>
    </location>
    <ligand>
        <name>FAD</name>
        <dbReference type="ChEBI" id="CHEBI:57692"/>
    </ligand>
</feature>
<dbReference type="AlphaFoldDB" id="A0A9X2I089"/>
<proteinExistence type="inferred from homology"/>
<gene>
    <name evidence="19" type="primary">lpdA</name>
    <name evidence="19" type="ORF">M6D89_02640</name>
</gene>
<evidence type="ECO:0000256" key="16">
    <source>
        <dbReference type="RuleBase" id="RU003692"/>
    </source>
</evidence>
<keyword evidence="7 14" id="KW-0274">FAD</keyword>
<feature type="binding site" evidence="14">
    <location>
        <position position="122"/>
    </location>
    <ligand>
        <name>FAD</name>
        <dbReference type="ChEBI" id="CHEBI:57692"/>
    </ligand>
</feature>
<reference evidence="19" key="1">
    <citation type="submission" date="2022-05" db="EMBL/GenBank/DDBJ databases">
        <authorList>
            <person name="Sun H.-N."/>
        </authorList>
    </citation>
    <scope>NUCLEOTIDE SEQUENCE</scope>
    <source>
        <strain evidence="19">HB14</strain>
    </source>
</reference>
<evidence type="ECO:0000256" key="7">
    <source>
        <dbReference type="ARBA" id="ARBA00022827"/>
    </source>
</evidence>
<comment type="miscellaneous">
    <text evidence="16">The active site is a redox-active disulfide bond.</text>
</comment>
<keyword evidence="20" id="KW-1185">Reference proteome</keyword>
<comment type="cofactor">
    <cofactor evidence="14 16">
        <name>FAD</name>
        <dbReference type="ChEBI" id="CHEBI:57692"/>
    </cofactor>
    <text evidence="14 16">Binds 1 FAD per subunit.</text>
</comment>
<feature type="binding site" evidence="14">
    <location>
        <position position="324"/>
    </location>
    <ligand>
        <name>FAD</name>
        <dbReference type="ChEBI" id="CHEBI:57692"/>
    </ligand>
</feature>
<dbReference type="Pfam" id="PF02852">
    <property type="entry name" value="Pyr_redox_dim"/>
    <property type="match status" value="1"/>
</dbReference>
<dbReference type="Gene3D" id="3.50.50.60">
    <property type="entry name" value="FAD/NAD(P)-binding domain"/>
    <property type="match status" value="2"/>
</dbReference>
<dbReference type="PRINTS" id="PR00411">
    <property type="entry name" value="PNDRDTASEI"/>
</dbReference>
<name>A0A9X2I089_9GAMM</name>
<dbReference type="RefSeq" id="WP_253966482.1">
    <property type="nucleotide sequence ID" value="NZ_JAMFTH010000001.1"/>
</dbReference>
<feature type="binding site" evidence="14">
    <location>
        <position position="58"/>
    </location>
    <ligand>
        <name>FAD</name>
        <dbReference type="ChEBI" id="CHEBI:57692"/>
    </ligand>
</feature>
<dbReference type="SUPFAM" id="SSF51905">
    <property type="entry name" value="FAD/NAD(P)-binding domain"/>
    <property type="match status" value="1"/>
</dbReference>
<dbReference type="PIRSF" id="PIRSF000350">
    <property type="entry name" value="Mercury_reductase_MerA"/>
    <property type="match status" value="1"/>
</dbReference>
<evidence type="ECO:0000256" key="12">
    <source>
        <dbReference type="ARBA" id="ARBA00049187"/>
    </source>
</evidence>
<reference evidence="19" key="2">
    <citation type="submission" date="2023-01" db="EMBL/GenBank/DDBJ databases">
        <title>Gilvimarinus xylanilyticus HB14 isolated from Caulerpa lentillifera aquaculture base in Hainan, China.</title>
        <authorList>
            <person name="Zhang Y.-J."/>
        </authorList>
    </citation>
    <scope>NUCLEOTIDE SEQUENCE</scope>
    <source>
        <strain evidence="19">HB14</strain>
    </source>
</reference>
<dbReference type="InterPro" id="IPR001100">
    <property type="entry name" value="Pyr_nuc-diS_OxRdtase"/>
</dbReference>
<feature type="domain" description="FAD/NAD(P)-binding" evidence="18">
    <location>
        <begin position="5"/>
        <end position="339"/>
    </location>
</feature>
<keyword evidence="8 16" id="KW-0560">Oxidoreductase</keyword>
<dbReference type="NCBIfam" id="TIGR01350">
    <property type="entry name" value="lipoamide_DH"/>
    <property type="match status" value="1"/>
</dbReference>
<organism evidence="19 20">
    <name type="scientific">Gilvimarinus xylanilyticus</name>
    <dbReference type="NCBI Taxonomy" id="2944139"/>
    <lineage>
        <taxon>Bacteria</taxon>
        <taxon>Pseudomonadati</taxon>
        <taxon>Pseudomonadota</taxon>
        <taxon>Gammaproteobacteria</taxon>
        <taxon>Cellvibrionales</taxon>
        <taxon>Cellvibrionaceae</taxon>
        <taxon>Gilvimarinus</taxon>
    </lineage>
</organism>
<feature type="binding site" evidence="14">
    <location>
        <begin position="188"/>
        <end position="195"/>
    </location>
    <ligand>
        <name>NAD(+)</name>
        <dbReference type="ChEBI" id="CHEBI:57540"/>
    </ligand>
</feature>
<accession>A0A9X2I089</accession>
<dbReference type="InterPro" id="IPR036188">
    <property type="entry name" value="FAD/NAD-bd_sf"/>
</dbReference>
<dbReference type="PROSITE" id="PS00076">
    <property type="entry name" value="PYRIDINE_REDOX_1"/>
    <property type="match status" value="1"/>
</dbReference>
<keyword evidence="5" id="KW-0963">Cytoplasm</keyword>
<protein>
    <recommendedName>
        <fullName evidence="4 16">Dihydrolipoyl dehydrogenase</fullName>
        <ecNumber evidence="3 16">1.8.1.4</ecNumber>
    </recommendedName>
</protein>
<comment type="caution">
    <text evidence="19">The sequence shown here is derived from an EMBL/GenBank/DDBJ whole genome shotgun (WGS) entry which is preliminary data.</text>
</comment>
<evidence type="ECO:0000259" key="17">
    <source>
        <dbReference type="Pfam" id="PF02852"/>
    </source>
</evidence>
<dbReference type="InterPro" id="IPR050151">
    <property type="entry name" value="Class-I_Pyr_Nuc-Dis_Oxidored"/>
</dbReference>
<dbReference type="PRINTS" id="PR00368">
    <property type="entry name" value="FADPNR"/>
</dbReference>
<dbReference type="GO" id="GO:0050660">
    <property type="term" value="F:flavin adenine dinucleotide binding"/>
    <property type="evidence" value="ECO:0007669"/>
    <property type="project" value="InterPro"/>
</dbReference>
<dbReference type="InterPro" id="IPR016156">
    <property type="entry name" value="FAD/NAD-linked_Rdtase_dimer_sf"/>
</dbReference>
<sequence>MSDKYDVIVIGSGPAGYVGAIRCAQLGLKTACIEKWKDKDGKGINGGTCLNTGCIPSKALLDSSQKFHYAEEGFATHGISTGKLAIDVPAMIKRKEAVVKQMSGGVAGLFQSNKVKSLYGTGKLLAGKKVEFTDNEGKTTTLEAENVILASGSVPVNIGVAPVDNDVIVDSSGALEFQEVPKRLGVIGAGVIGLELGSVWKRVGAEVVLLEAMDNFLSIMDQQIAKEAQKIFTKQGLDIRLSCRVTGTEVKGRGKKKEVEVTYTDKDGNEQKEVFDKLIVCVGRKPYTEGLLAEDSGVNLDERGYIYVNDLCSTDAPGVWAVGDVVRGPMLAHKGSEEGVMVAERIAGQKPLVNYDIIPNVIYTHPEVASVGKTEEQLKAEGEDYEVGTFPFMAVGRAVASDEAEGMVKIIADAKTDRVLGAHIVGPSASDLVQQVAIAMEFGSSAEDIGMTVFGHPTFSEAVKEAALAVGGHAIHMPNRKKRK</sequence>
<keyword evidence="6 16" id="KW-0285">Flavoprotein</keyword>
<keyword evidence="14" id="KW-0547">Nucleotide-binding</keyword>
<evidence type="ECO:0000256" key="4">
    <source>
        <dbReference type="ARBA" id="ARBA00016961"/>
    </source>
</evidence>
<feature type="binding site" evidence="14">
    <location>
        <position position="283"/>
    </location>
    <ligand>
        <name>NAD(+)</name>
        <dbReference type="ChEBI" id="CHEBI:57540"/>
    </ligand>
</feature>
<evidence type="ECO:0000256" key="15">
    <source>
        <dbReference type="PIRSR" id="PIRSR000350-4"/>
    </source>
</evidence>
<dbReference type="GO" id="GO:0006103">
    <property type="term" value="P:2-oxoglutarate metabolic process"/>
    <property type="evidence" value="ECO:0007669"/>
    <property type="project" value="TreeGrafter"/>
</dbReference>
<dbReference type="Gene3D" id="3.30.390.30">
    <property type="match status" value="1"/>
</dbReference>
<dbReference type="GO" id="GO:0005737">
    <property type="term" value="C:cytoplasm"/>
    <property type="evidence" value="ECO:0007669"/>
    <property type="project" value="UniProtKB-SubCell"/>
</dbReference>
<keyword evidence="9 14" id="KW-0520">NAD</keyword>
<evidence type="ECO:0000256" key="9">
    <source>
        <dbReference type="ARBA" id="ARBA00023027"/>
    </source>
</evidence>
<evidence type="ECO:0000256" key="3">
    <source>
        <dbReference type="ARBA" id="ARBA00012608"/>
    </source>
</evidence>
<dbReference type="InterPro" id="IPR006258">
    <property type="entry name" value="Lipoamide_DH"/>
</dbReference>
<dbReference type="PANTHER" id="PTHR22912:SF224">
    <property type="entry name" value="DIHYDROLIPOYL DEHYDROGENASE"/>
    <property type="match status" value="1"/>
</dbReference>
<dbReference type="EMBL" id="JAMFTH010000001">
    <property type="protein sequence ID" value="MCP8898193.1"/>
    <property type="molecule type" value="Genomic_DNA"/>
</dbReference>
<evidence type="ECO:0000256" key="10">
    <source>
        <dbReference type="ARBA" id="ARBA00023157"/>
    </source>
</evidence>
<dbReference type="SUPFAM" id="SSF55424">
    <property type="entry name" value="FAD/NAD-linked reductases, dimerisation (C-terminal) domain"/>
    <property type="match status" value="1"/>
</dbReference>
<feature type="binding site" evidence="14">
    <location>
        <position position="211"/>
    </location>
    <ligand>
        <name>NAD(+)</name>
        <dbReference type="ChEBI" id="CHEBI:57540"/>
    </ligand>
</feature>
<evidence type="ECO:0000256" key="5">
    <source>
        <dbReference type="ARBA" id="ARBA00022490"/>
    </source>
</evidence>
<dbReference type="InterPro" id="IPR023753">
    <property type="entry name" value="FAD/NAD-binding_dom"/>
</dbReference>
<feature type="disulfide bond" description="Redox-active" evidence="15">
    <location>
        <begin position="49"/>
        <end position="54"/>
    </location>
</feature>
<dbReference type="GO" id="GO:0004148">
    <property type="term" value="F:dihydrolipoyl dehydrogenase (NADH) activity"/>
    <property type="evidence" value="ECO:0007669"/>
    <property type="project" value="UniProtKB-EC"/>
</dbReference>
<dbReference type="Pfam" id="PF07992">
    <property type="entry name" value="Pyr_redox_2"/>
    <property type="match status" value="1"/>
</dbReference>
<evidence type="ECO:0000256" key="13">
    <source>
        <dbReference type="PIRSR" id="PIRSR000350-2"/>
    </source>
</evidence>
<evidence type="ECO:0000256" key="2">
    <source>
        <dbReference type="ARBA" id="ARBA00007532"/>
    </source>
</evidence>
<evidence type="ECO:0000256" key="1">
    <source>
        <dbReference type="ARBA" id="ARBA00004496"/>
    </source>
</evidence>
<keyword evidence="11 16" id="KW-0676">Redox-active center</keyword>
<evidence type="ECO:0000313" key="20">
    <source>
        <dbReference type="Proteomes" id="UP001139319"/>
    </source>
</evidence>
<comment type="similarity">
    <text evidence="2 16">Belongs to the class-I pyridine nucleotide-disulfide oxidoreductase family.</text>
</comment>
<feature type="domain" description="Pyridine nucleotide-disulphide oxidoreductase dimerisation" evidence="17">
    <location>
        <begin position="358"/>
        <end position="467"/>
    </location>
</feature>
<dbReference type="InterPro" id="IPR004099">
    <property type="entry name" value="Pyr_nucl-diS_OxRdtase_dimer"/>
</dbReference>